<keyword evidence="2" id="KW-0808">Transferase</keyword>
<name>A0A0F9JN91_9ZZZZ</name>
<keyword evidence="1" id="KW-0489">Methyltransferase</keyword>
<dbReference type="Gene3D" id="3.40.50.150">
    <property type="entry name" value="Vaccinia Virus protein VP39"/>
    <property type="match status" value="1"/>
</dbReference>
<sequence>MEGSGRVYKMDRPTLRTMAAGAQAQRFRFNVCNSISWAKHDGSGAGTGGHSKVCKEQLRAYFPQTERIIFAEHYGADNMAKGEAGYAAKCDELRGFVFEPLRAYLDDEREQAGISYEDVRQAVGCAPGSGLPSHWFSRSQWALPTRGHYEVLQRLFNAKGNAAGAQHLRRDYEDLRRDYEDLRRDYEDLRRPFNVSARVHHTDVWNFATVQAYKGKHPCEKPLAMMEHIISASSRPGAVVLDCFAGSGATLEAAAKLGRSAIGIEKSEHWINYAGARVARATREQEQDMLAVAGVGL</sequence>
<reference evidence="5" key="1">
    <citation type="journal article" date="2015" name="Nature">
        <title>Complex archaea that bridge the gap between prokaryotes and eukaryotes.</title>
        <authorList>
            <person name="Spang A."/>
            <person name="Saw J.H."/>
            <person name="Jorgensen S.L."/>
            <person name="Zaremba-Niedzwiedzka K."/>
            <person name="Martijn J."/>
            <person name="Lind A.E."/>
            <person name="van Eijk R."/>
            <person name="Schleper C."/>
            <person name="Guy L."/>
            <person name="Ettema T.J."/>
        </authorList>
    </citation>
    <scope>NUCLEOTIDE SEQUENCE</scope>
</reference>
<dbReference type="PANTHER" id="PTHR13370:SF3">
    <property type="entry name" value="TRNA (GUANINE(10)-N2)-METHYLTRANSFERASE HOMOLOG"/>
    <property type="match status" value="1"/>
</dbReference>
<dbReference type="SUPFAM" id="SSF53335">
    <property type="entry name" value="S-adenosyl-L-methionine-dependent methyltransferases"/>
    <property type="match status" value="1"/>
</dbReference>
<evidence type="ECO:0000256" key="3">
    <source>
        <dbReference type="SAM" id="Coils"/>
    </source>
</evidence>
<comment type="caution">
    <text evidence="5">The sequence shown here is derived from an EMBL/GenBank/DDBJ whole genome shotgun (WGS) entry which is preliminary data.</text>
</comment>
<dbReference type="InterPro" id="IPR002941">
    <property type="entry name" value="DNA_methylase_N4/N6"/>
</dbReference>
<evidence type="ECO:0000256" key="1">
    <source>
        <dbReference type="ARBA" id="ARBA00022603"/>
    </source>
</evidence>
<dbReference type="Pfam" id="PF01555">
    <property type="entry name" value="N6_N4_Mtase"/>
    <property type="match status" value="1"/>
</dbReference>
<gene>
    <name evidence="5" type="ORF">LCGC14_1736750</name>
</gene>
<protein>
    <recommendedName>
        <fullName evidence="4">DNA methylase N-4/N-6 domain-containing protein</fullName>
    </recommendedName>
</protein>
<evidence type="ECO:0000256" key="2">
    <source>
        <dbReference type="ARBA" id="ARBA00022679"/>
    </source>
</evidence>
<organism evidence="5">
    <name type="scientific">marine sediment metagenome</name>
    <dbReference type="NCBI Taxonomy" id="412755"/>
    <lineage>
        <taxon>unclassified sequences</taxon>
        <taxon>metagenomes</taxon>
        <taxon>ecological metagenomes</taxon>
    </lineage>
</organism>
<dbReference type="PANTHER" id="PTHR13370">
    <property type="entry name" value="RNA METHYLASE-RELATED"/>
    <property type="match status" value="1"/>
</dbReference>
<dbReference type="GO" id="GO:0008170">
    <property type="term" value="F:N-methyltransferase activity"/>
    <property type="evidence" value="ECO:0007669"/>
    <property type="project" value="InterPro"/>
</dbReference>
<dbReference type="GO" id="GO:0005737">
    <property type="term" value="C:cytoplasm"/>
    <property type="evidence" value="ECO:0007669"/>
    <property type="project" value="TreeGrafter"/>
</dbReference>
<evidence type="ECO:0000313" key="5">
    <source>
        <dbReference type="EMBL" id="KKM07156.1"/>
    </source>
</evidence>
<proteinExistence type="predicted"/>
<dbReference type="GO" id="GO:0032259">
    <property type="term" value="P:methylation"/>
    <property type="evidence" value="ECO:0007669"/>
    <property type="project" value="UniProtKB-KW"/>
</dbReference>
<dbReference type="GO" id="GO:0003677">
    <property type="term" value="F:DNA binding"/>
    <property type="evidence" value="ECO:0007669"/>
    <property type="project" value="InterPro"/>
</dbReference>
<keyword evidence="3" id="KW-0175">Coiled coil</keyword>
<accession>A0A0F9JN91</accession>
<dbReference type="EMBL" id="LAZR01015832">
    <property type="protein sequence ID" value="KKM07156.1"/>
    <property type="molecule type" value="Genomic_DNA"/>
</dbReference>
<dbReference type="AlphaFoldDB" id="A0A0F9JN91"/>
<feature type="domain" description="DNA methylase N-4/N-6" evidence="4">
    <location>
        <begin position="142"/>
        <end position="273"/>
    </location>
</feature>
<evidence type="ECO:0000259" key="4">
    <source>
        <dbReference type="Pfam" id="PF01555"/>
    </source>
</evidence>
<dbReference type="InterPro" id="IPR001091">
    <property type="entry name" value="RM_Methyltransferase"/>
</dbReference>
<dbReference type="InterPro" id="IPR029063">
    <property type="entry name" value="SAM-dependent_MTases_sf"/>
</dbReference>
<feature type="coiled-coil region" evidence="3">
    <location>
        <begin position="165"/>
        <end position="192"/>
    </location>
</feature>
<dbReference type="PRINTS" id="PR00508">
    <property type="entry name" value="S21N4MTFRASE"/>
</dbReference>